<comment type="caution">
    <text evidence="1">The sequence shown here is derived from an EMBL/GenBank/DDBJ whole genome shotgun (WGS) entry which is preliminary data.</text>
</comment>
<dbReference type="STRING" id="1280947.HY30_19270"/>
<dbReference type="PATRIC" id="fig|1280947.3.peg.3719"/>
<keyword evidence="2" id="KW-1185">Reference proteome</keyword>
<organism evidence="1 2">
    <name type="scientific">Hyphomonas chukchiensis</name>
    <dbReference type="NCBI Taxonomy" id="1280947"/>
    <lineage>
        <taxon>Bacteria</taxon>
        <taxon>Pseudomonadati</taxon>
        <taxon>Pseudomonadota</taxon>
        <taxon>Alphaproteobacteria</taxon>
        <taxon>Hyphomonadales</taxon>
        <taxon>Hyphomonadaceae</taxon>
        <taxon>Hyphomonas</taxon>
    </lineage>
</organism>
<dbReference type="RefSeq" id="WP_034744867.1">
    <property type="nucleotide sequence ID" value="NZ_AWFG01000098.1"/>
</dbReference>
<dbReference type="Pfam" id="PF01527">
    <property type="entry name" value="HTH_Tnp_1"/>
    <property type="match status" value="1"/>
</dbReference>
<dbReference type="GO" id="GO:0004803">
    <property type="term" value="F:transposase activity"/>
    <property type="evidence" value="ECO:0007669"/>
    <property type="project" value="InterPro"/>
</dbReference>
<evidence type="ECO:0008006" key="3">
    <source>
        <dbReference type="Google" id="ProtNLM"/>
    </source>
</evidence>
<proteinExistence type="predicted"/>
<dbReference type="SUPFAM" id="SSF46689">
    <property type="entry name" value="Homeodomain-like"/>
    <property type="match status" value="1"/>
</dbReference>
<gene>
    <name evidence="1" type="ORF">HY30_19270</name>
</gene>
<dbReference type="GO" id="GO:0006313">
    <property type="term" value="P:DNA transposition"/>
    <property type="evidence" value="ECO:0007669"/>
    <property type="project" value="InterPro"/>
</dbReference>
<dbReference type="GO" id="GO:0003677">
    <property type="term" value="F:DNA binding"/>
    <property type="evidence" value="ECO:0007669"/>
    <property type="project" value="InterPro"/>
</dbReference>
<feature type="non-terminal residue" evidence="1">
    <location>
        <position position="1"/>
    </location>
</feature>
<dbReference type="InterPro" id="IPR009057">
    <property type="entry name" value="Homeodomain-like_sf"/>
</dbReference>
<evidence type="ECO:0000313" key="1">
    <source>
        <dbReference type="EMBL" id="KCZ53269.1"/>
    </source>
</evidence>
<dbReference type="eggNOG" id="COG2963">
    <property type="taxonomic scope" value="Bacteria"/>
</dbReference>
<dbReference type="AlphaFoldDB" id="A0A062U9K3"/>
<protein>
    <recommendedName>
        <fullName evidence="3">Transposase</fullName>
    </recommendedName>
</protein>
<dbReference type="EMBL" id="AWFG01000098">
    <property type="protein sequence ID" value="KCZ53269.1"/>
    <property type="molecule type" value="Genomic_DNA"/>
</dbReference>
<dbReference type="InterPro" id="IPR002514">
    <property type="entry name" value="Transposase_8"/>
</dbReference>
<reference evidence="1 2" key="1">
    <citation type="journal article" date="2014" name="Antonie Van Leeuwenhoek">
        <title>Hyphomonas beringensis sp. nov. and Hyphomonas chukchiensis sp. nov., isolated from surface seawater of the Bering Sea and Chukchi Sea.</title>
        <authorList>
            <person name="Li C."/>
            <person name="Lai Q."/>
            <person name="Li G."/>
            <person name="Dong C."/>
            <person name="Wang J."/>
            <person name="Liao Y."/>
            <person name="Shao Z."/>
        </authorList>
    </citation>
    <scope>NUCLEOTIDE SEQUENCE [LARGE SCALE GENOMIC DNA]</scope>
    <source>
        <strain evidence="1 2">BH-BN04-4</strain>
    </source>
</reference>
<dbReference type="Proteomes" id="UP000027190">
    <property type="component" value="Unassembled WGS sequence"/>
</dbReference>
<dbReference type="OrthoDB" id="9800877at2"/>
<accession>A0A062U9K3</accession>
<name>A0A062U9K3_9PROT</name>
<evidence type="ECO:0000313" key="2">
    <source>
        <dbReference type="Proteomes" id="UP000027190"/>
    </source>
</evidence>
<sequence>SRRAARRFFSDEQKLAIALESDQPGAKVSTVARKHGIVTGLLFRWRVEFGIGQKERARLVTVRVPKGLSLPMELVQPPAGMMAMTLSDGARVFVPEGSDPDAVQLELAGKEASS</sequence>